<dbReference type="GO" id="GO:0016114">
    <property type="term" value="P:terpenoid biosynthetic process"/>
    <property type="evidence" value="ECO:0007669"/>
    <property type="project" value="UniProtKB-UniRule"/>
</dbReference>
<protein>
    <recommendedName>
        <fullName evidence="3 9">4-diphosphocytidyl-2-C-methyl-D-erythritol kinase</fullName>
        <shortName evidence="9">CMK</shortName>
        <ecNumber evidence="2 9">2.7.1.148</ecNumber>
    </recommendedName>
    <alternativeName>
        <fullName evidence="8 9">4-(cytidine-5'-diphospho)-2-C-methyl-D-erythritol kinase</fullName>
    </alternativeName>
</protein>
<dbReference type="InterPro" id="IPR013750">
    <property type="entry name" value="GHMP_kinase_C_dom"/>
</dbReference>
<evidence type="ECO:0000259" key="11">
    <source>
        <dbReference type="Pfam" id="PF08544"/>
    </source>
</evidence>
<comment type="similarity">
    <text evidence="1 9">Belongs to the GHMP kinase family. IspE subfamily.</text>
</comment>
<dbReference type="EC" id="2.7.1.148" evidence="2 9"/>
<dbReference type="PANTHER" id="PTHR43527:SF2">
    <property type="entry name" value="4-DIPHOSPHOCYTIDYL-2-C-METHYL-D-ERYTHRITOL KINASE, CHLOROPLASTIC"/>
    <property type="match status" value="1"/>
</dbReference>
<dbReference type="HAMAP" id="MF_00061">
    <property type="entry name" value="IspE"/>
    <property type="match status" value="1"/>
</dbReference>
<evidence type="ECO:0000313" key="13">
    <source>
        <dbReference type="Proteomes" id="UP000474175"/>
    </source>
</evidence>
<reference evidence="12 13" key="1">
    <citation type="submission" date="2020-02" db="EMBL/GenBank/DDBJ databases">
        <title>Draft genome sequence of two Spirosoma agri KCTC 52727 and Spirosoma terrae KCTC 52035.</title>
        <authorList>
            <person name="Rojas J."/>
            <person name="Ambika Manirajan B."/>
            <person name="Suarez C."/>
            <person name="Ratering S."/>
            <person name="Schnell S."/>
        </authorList>
    </citation>
    <scope>NUCLEOTIDE SEQUENCE [LARGE SCALE GENOMIC DNA]</scope>
    <source>
        <strain evidence="12 13">KCTC 52035</strain>
    </source>
</reference>
<comment type="function">
    <text evidence="9">Catalyzes the phosphorylation of the position 2 hydroxy group of 4-diphosphocytidyl-2C-methyl-D-erythritol.</text>
</comment>
<dbReference type="SUPFAM" id="SSF54211">
    <property type="entry name" value="Ribosomal protein S5 domain 2-like"/>
    <property type="match status" value="1"/>
</dbReference>
<dbReference type="GO" id="GO:0050515">
    <property type="term" value="F:4-(cytidine 5'-diphospho)-2-C-methyl-D-erythritol kinase activity"/>
    <property type="evidence" value="ECO:0007669"/>
    <property type="project" value="UniProtKB-UniRule"/>
</dbReference>
<feature type="active site" evidence="9">
    <location>
        <position position="132"/>
    </location>
</feature>
<keyword evidence="5 9" id="KW-0547">Nucleotide-binding</keyword>
<evidence type="ECO:0000256" key="1">
    <source>
        <dbReference type="ARBA" id="ARBA00009684"/>
    </source>
</evidence>
<organism evidence="12 13">
    <name type="scientific">Spirosoma terrae</name>
    <dbReference type="NCBI Taxonomy" id="1968276"/>
    <lineage>
        <taxon>Bacteria</taxon>
        <taxon>Pseudomonadati</taxon>
        <taxon>Bacteroidota</taxon>
        <taxon>Cytophagia</taxon>
        <taxon>Cytophagales</taxon>
        <taxon>Cytophagaceae</taxon>
        <taxon>Spirosoma</taxon>
    </lineage>
</organism>
<dbReference type="Gene3D" id="3.30.70.890">
    <property type="entry name" value="GHMP kinase, C-terminal domain"/>
    <property type="match status" value="1"/>
</dbReference>
<dbReference type="Gene3D" id="3.30.230.10">
    <property type="match status" value="1"/>
</dbReference>
<comment type="catalytic activity">
    <reaction evidence="9">
        <text>4-CDP-2-C-methyl-D-erythritol + ATP = 4-CDP-2-C-methyl-D-erythritol 2-phosphate + ADP + H(+)</text>
        <dbReference type="Rhea" id="RHEA:18437"/>
        <dbReference type="ChEBI" id="CHEBI:15378"/>
        <dbReference type="ChEBI" id="CHEBI:30616"/>
        <dbReference type="ChEBI" id="CHEBI:57823"/>
        <dbReference type="ChEBI" id="CHEBI:57919"/>
        <dbReference type="ChEBI" id="CHEBI:456216"/>
        <dbReference type="EC" id="2.7.1.148"/>
    </reaction>
</comment>
<keyword evidence="13" id="KW-1185">Reference proteome</keyword>
<feature type="domain" description="GHMP kinase N-terminal" evidence="10">
    <location>
        <begin position="63"/>
        <end position="137"/>
    </location>
</feature>
<keyword evidence="7 9" id="KW-0067">ATP-binding</keyword>
<evidence type="ECO:0000256" key="6">
    <source>
        <dbReference type="ARBA" id="ARBA00022777"/>
    </source>
</evidence>
<dbReference type="Proteomes" id="UP000474175">
    <property type="component" value="Unassembled WGS sequence"/>
</dbReference>
<keyword evidence="6 9" id="KW-0418">Kinase</keyword>
<dbReference type="InterPro" id="IPR020568">
    <property type="entry name" value="Ribosomal_Su5_D2-typ_SF"/>
</dbReference>
<proteinExistence type="inferred from homology"/>
<dbReference type="PANTHER" id="PTHR43527">
    <property type="entry name" value="4-DIPHOSPHOCYTIDYL-2-C-METHYL-D-ERYTHRITOL KINASE, CHLOROPLASTIC"/>
    <property type="match status" value="1"/>
</dbReference>
<evidence type="ECO:0000259" key="10">
    <source>
        <dbReference type="Pfam" id="PF00288"/>
    </source>
</evidence>
<evidence type="ECO:0000256" key="4">
    <source>
        <dbReference type="ARBA" id="ARBA00022679"/>
    </source>
</evidence>
<feature type="domain" description="GHMP kinase C-terminal" evidence="11">
    <location>
        <begin position="199"/>
        <end position="250"/>
    </location>
</feature>
<sequence>MLGFPNAKINLGLFITEKRPDGFHNLQSCFYPVGWTDVLEIIPAPAFSFTSSGLPIPGDAHTNLCVRAYQLLERDFKLPPVQMHLHKLVPIGAGLGGGSADAAFALRLLNEQFSLALTTYQLEEYARQLGSDCAFFVENKPVYCLEKGDAFESINVDLTGYHIVLIYPNLAISTAEAYANIRPRQPEKPLRDYLQNPIETWRTNVHNDFEDSLFPKYPILQEIKQQFYRMGAVYASMSGSGSTIYGIFDAPPAIPNQFTSYNVWLGKL</sequence>
<gene>
    <name evidence="9" type="primary">ispE</name>
    <name evidence="12" type="ORF">GK108_24070</name>
</gene>
<dbReference type="InterPro" id="IPR006204">
    <property type="entry name" value="GHMP_kinase_N_dom"/>
</dbReference>
<evidence type="ECO:0000256" key="9">
    <source>
        <dbReference type="HAMAP-Rule" id="MF_00061"/>
    </source>
</evidence>
<feature type="binding site" evidence="9">
    <location>
        <begin position="90"/>
        <end position="100"/>
    </location>
    <ligand>
        <name>ATP</name>
        <dbReference type="ChEBI" id="CHEBI:30616"/>
    </ligand>
</feature>
<dbReference type="EMBL" id="JAAFZH010000014">
    <property type="protein sequence ID" value="NDU97983.1"/>
    <property type="molecule type" value="Genomic_DNA"/>
</dbReference>
<dbReference type="GO" id="GO:0005524">
    <property type="term" value="F:ATP binding"/>
    <property type="evidence" value="ECO:0007669"/>
    <property type="project" value="UniProtKB-UniRule"/>
</dbReference>
<evidence type="ECO:0000256" key="2">
    <source>
        <dbReference type="ARBA" id="ARBA00012052"/>
    </source>
</evidence>
<dbReference type="AlphaFoldDB" id="A0A6L9LGH3"/>
<dbReference type="InterPro" id="IPR014721">
    <property type="entry name" value="Ribsml_uS5_D2-typ_fold_subgr"/>
</dbReference>
<evidence type="ECO:0000256" key="8">
    <source>
        <dbReference type="ARBA" id="ARBA00032554"/>
    </source>
</evidence>
<dbReference type="Pfam" id="PF00288">
    <property type="entry name" value="GHMP_kinases_N"/>
    <property type="match status" value="1"/>
</dbReference>
<name>A0A6L9LGH3_9BACT</name>
<dbReference type="PIRSF" id="PIRSF010376">
    <property type="entry name" value="IspE"/>
    <property type="match status" value="1"/>
</dbReference>
<evidence type="ECO:0000256" key="3">
    <source>
        <dbReference type="ARBA" id="ARBA00017473"/>
    </source>
</evidence>
<keyword evidence="4 9" id="KW-0808">Transferase</keyword>
<comment type="pathway">
    <text evidence="9">Isoprenoid biosynthesis; isopentenyl diphosphate biosynthesis via DXP pathway; isopentenyl diphosphate from 1-deoxy-D-xylulose 5-phosphate: step 3/6.</text>
</comment>
<dbReference type="UniPathway" id="UPA00056">
    <property type="reaction ID" value="UER00094"/>
</dbReference>
<evidence type="ECO:0000256" key="7">
    <source>
        <dbReference type="ARBA" id="ARBA00022840"/>
    </source>
</evidence>
<feature type="active site" evidence="9">
    <location>
        <position position="8"/>
    </location>
</feature>
<accession>A0A6L9LGH3</accession>
<evidence type="ECO:0000256" key="5">
    <source>
        <dbReference type="ARBA" id="ARBA00022741"/>
    </source>
</evidence>
<dbReference type="InterPro" id="IPR004424">
    <property type="entry name" value="IspE"/>
</dbReference>
<dbReference type="Pfam" id="PF08544">
    <property type="entry name" value="GHMP_kinases_C"/>
    <property type="match status" value="1"/>
</dbReference>
<dbReference type="NCBIfam" id="TIGR00154">
    <property type="entry name" value="ispE"/>
    <property type="match status" value="1"/>
</dbReference>
<evidence type="ECO:0000313" key="12">
    <source>
        <dbReference type="EMBL" id="NDU97983.1"/>
    </source>
</evidence>
<dbReference type="InterPro" id="IPR036554">
    <property type="entry name" value="GHMP_kinase_C_sf"/>
</dbReference>
<dbReference type="SUPFAM" id="SSF55060">
    <property type="entry name" value="GHMP Kinase, C-terminal domain"/>
    <property type="match status" value="1"/>
</dbReference>
<comment type="caution">
    <text evidence="12">The sequence shown here is derived from an EMBL/GenBank/DDBJ whole genome shotgun (WGS) entry which is preliminary data.</text>
</comment>
<keyword evidence="9" id="KW-0414">Isoprene biosynthesis</keyword>
<dbReference type="GO" id="GO:0019288">
    <property type="term" value="P:isopentenyl diphosphate biosynthetic process, methylerythritol 4-phosphate pathway"/>
    <property type="evidence" value="ECO:0007669"/>
    <property type="project" value="UniProtKB-UniRule"/>
</dbReference>
<dbReference type="RefSeq" id="WP_163954137.1">
    <property type="nucleotide sequence ID" value="NZ_JAAFZH010000014.1"/>
</dbReference>